<evidence type="ECO:0000313" key="3">
    <source>
        <dbReference type="Proteomes" id="UP000308901"/>
    </source>
</evidence>
<organism evidence="2 3">
    <name type="scientific">Arcobacter arenosus</name>
    <dbReference type="NCBI Taxonomy" id="2576037"/>
    <lineage>
        <taxon>Bacteria</taxon>
        <taxon>Pseudomonadati</taxon>
        <taxon>Campylobacterota</taxon>
        <taxon>Epsilonproteobacteria</taxon>
        <taxon>Campylobacterales</taxon>
        <taxon>Arcobacteraceae</taxon>
        <taxon>Arcobacter</taxon>
    </lineage>
</organism>
<dbReference type="EMBL" id="VANU01000003">
    <property type="protein sequence ID" value="TLP38602.1"/>
    <property type="molecule type" value="Genomic_DNA"/>
</dbReference>
<evidence type="ECO:0000313" key="2">
    <source>
        <dbReference type="EMBL" id="TLP38602.1"/>
    </source>
</evidence>
<dbReference type="OrthoDB" id="5333064at2"/>
<protein>
    <submittedName>
        <fullName evidence="2">DUF302 domain-containing protein</fullName>
    </submittedName>
</protein>
<feature type="domain" description="DUF302" evidence="1">
    <location>
        <begin position="119"/>
        <end position="164"/>
    </location>
</feature>
<comment type="caution">
    <text evidence="2">The sequence shown here is derived from an EMBL/GenBank/DDBJ whole genome shotgun (WGS) entry which is preliminary data.</text>
</comment>
<reference evidence="2 3" key="1">
    <citation type="submission" date="2019-05" db="EMBL/GenBank/DDBJ databases">
        <title>Arcobacter sp. nov., isolated from sea sediment.</title>
        <authorList>
            <person name="Kim W."/>
        </authorList>
    </citation>
    <scope>NUCLEOTIDE SEQUENCE [LARGE SCALE GENOMIC DNA]</scope>
    <source>
        <strain evidence="2 3">CAU 1517</strain>
    </source>
</reference>
<gene>
    <name evidence="2" type="ORF">FDK22_09075</name>
</gene>
<dbReference type="Proteomes" id="UP000308901">
    <property type="component" value="Unassembled WGS sequence"/>
</dbReference>
<sequence>MALREKRLNMVILLRLLQWTEKGKLTKKKLNLLQKKDKGNIMNKRFLSILSFLAIFLFANLSQALASQDKLRDDIRIYSMKNSDGKITAKTIEKAFKDSGFEIIGNNNMNVAFEKRFGGGKDFKIYRLMFVHNKKYGAKLLKDFPEFGLLAPLSTSVYSKDGKTINISSLSLTGMSRISGVPKTNKDLIALHDQMTKALKKALPKGEFIKLSYKKIRPDGELVTRFAFNLKVEDGDDIQDAKDSYQETMEGEIESLGFIVAGFYPVIDDLSENDVDDYEFYDTYSICKLEVIYPVHKKHPEVGAFAPCTMYMYKKKDENFTRMGYPSVYNWIMSTNIYDDESLTPLIDAQDQLESAIDSTIE</sequence>
<name>A0A5R8Y213_9BACT</name>
<dbReference type="InterPro" id="IPR005180">
    <property type="entry name" value="DUF302"/>
</dbReference>
<dbReference type="CDD" id="cd14797">
    <property type="entry name" value="DUF302"/>
    <property type="match status" value="1"/>
</dbReference>
<dbReference type="SUPFAM" id="SSF103247">
    <property type="entry name" value="TT1751-like"/>
    <property type="match status" value="2"/>
</dbReference>
<dbReference type="Pfam" id="PF03625">
    <property type="entry name" value="DUF302"/>
    <property type="match status" value="1"/>
</dbReference>
<dbReference type="Gene3D" id="3.30.310.70">
    <property type="entry name" value="TT1751-like domain"/>
    <property type="match status" value="2"/>
</dbReference>
<dbReference type="AlphaFoldDB" id="A0A5R8Y213"/>
<dbReference type="PANTHER" id="PTHR38342:SF1">
    <property type="entry name" value="SLR5037 PROTEIN"/>
    <property type="match status" value="1"/>
</dbReference>
<keyword evidence="3" id="KW-1185">Reference proteome</keyword>
<dbReference type="InterPro" id="IPR035923">
    <property type="entry name" value="TT1751-like_sf"/>
</dbReference>
<dbReference type="PANTHER" id="PTHR38342">
    <property type="entry name" value="SLR5037 PROTEIN"/>
    <property type="match status" value="1"/>
</dbReference>
<accession>A0A5R8Y213</accession>
<proteinExistence type="predicted"/>
<evidence type="ECO:0000259" key="1">
    <source>
        <dbReference type="Pfam" id="PF03625"/>
    </source>
</evidence>